<dbReference type="PANTHER" id="PTHR48010:SF1">
    <property type="entry name" value="PROTEIN KINASE DOMAIN-CONTAINING PROTEIN"/>
    <property type="match status" value="1"/>
</dbReference>
<organism evidence="2 3">
    <name type="scientific">Perilla frutescens var. hirtella</name>
    <name type="common">Perilla citriodora</name>
    <name type="synonym">Perilla setoyensis</name>
    <dbReference type="NCBI Taxonomy" id="608512"/>
    <lineage>
        <taxon>Eukaryota</taxon>
        <taxon>Viridiplantae</taxon>
        <taxon>Streptophyta</taxon>
        <taxon>Embryophyta</taxon>
        <taxon>Tracheophyta</taxon>
        <taxon>Spermatophyta</taxon>
        <taxon>Magnoliopsida</taxon>
        <taxon>eudicotyledons</taxon>
        <taxon>Gunneridae</taxon>
        <taxon>Pentapetalae</taxon>
        <taxon>asterids</taxon>
        <taxon>lamiids</taxon>
        <taxon>Lamiales</taxon>
        <taxon>Lamiaceae</taxon>
        <taxon>Nepetoideae</taxon>
        <taxon>Elsholtzieae</taxon>
        <taxon>Perilla</taxon>
    </lineage>
</organism>
<evidence type="ECO:0000313" key="2">
    <source>
        <dbReference type="EMBL" id="KAH6829518.1"/>
    </source>
</evidence>
<keyword evidence="3" id="KW-1185">Reference proteome</keyword>
<dbReference type="SUPFAM" id="SSF56112">
    <property type="entry name" value="Protein kinase-like (PK-like)"/>
    <property type="match status" value="1"/>
</dbReference>
<dbReference type="PROSITE" id="PS50011">
    <property type="entry name" value="PROTEIN_KINASE_DOM"/>
    <property type="match status" value="1"/>
</dbReference>
<dbReference type="GO" id="GO:0004672">
    <property type="term" value="F:protein kinase activity"/>
    <property type="evidence" value="ECO:0007669"/>
    <property type="project" value="InterPro"/>
</dbReference>
<dbReference type="InterPro" id="IPR000719">
    <property type="entry name" value="Prot_kinase_dom"/>
</dbReference>
<dbReference type="Gene3D" id="1.10.510.10">
    <property type="entry name" value="Transferase(Phosphotransferase) domain 1"/>
    <property type="match status" value="1"/>
</dbReference>
<dbReference type="EMBL" id="SDAM02000107">
    <property type="protein sequence ID" value="KAH6829518.1"/>
    <property type="molecule type" value="Genomic_DNA"/>
</dbReference>
<dbReference type="AlphaFoldDB" id="A0AAD4JAG4"/>
<accession>A0AAD4JAG4</accession>
<evidence type="ECO:0000259" key="1">
    <source>
        <dbReference type="PROSITE" id="PS50011"/>
    </source>
</evidence>
<reference evidence="2 3" key="1">
    <citation type="journal article" date="2021" name="Nat. Commun.">
        <title>Incipient diploidization of the medicinal plant Perilla within 10,000 years.</title>
        <authorList>
            <person name="Zhang Y."/>
            <person name="Shen Q."/>
            <person name="Leng L."/>
            <person name="Zhang D."/>
            <person name="Chen S."/>
            <person name="Shi Y."/>
            <person name="Ning Z."/>
            <person name="Chen S."/>
        </authorList>
    </citation>
    <scope>NUCLEOTIDE SEQUENCE [LARGE SCALE GENOMIC DNA]</scope>
    <source>
        <strain evidence="3">cv. PC099</strain>
    </source>
</reference>
<dbReference type="InterPro" id="IPR050994">
    <property type="entry name" value="At_inactive_RLKs"/>
</dbReference>
<protein>
    <recommendedName>
        <fullName evidence="1">Protein kinase domain-containing protein</fullName>
    </recommendedName>
</protein>
<evidence type="ECO:0000313" key="3">
    <source>
        <dbReference type="Proteomes" id="UP001190926"/>
    </source>
</evidence>
<dbReference type="GO" id="GO:0005524">
    <property type="term" value="F:ATP binding"/>
    <property type="evidence" value="ECO:0007669"/>
    <property type="project" value="InterPro"/>
</dbReference>
<dbReference type="PANTHER" id="PTHR48010">
    <property type="entry name" value="OS05G0588300 PROTEIN"/>
    <property type="match status" value="1"/>
</dbReference>
<dbReference type="InterPro" id="IPR011009">
    <property type="entry name" value="Kinase-like_dom_sf"/>
</dbReference>
<gene>
    <name evidence="2" type="ORF">C2S53_011448</name>
</gene>
<name>A0AAD4JAG4_PERFH</name>
<dbReference type="Gene3D" id="3.30.200.20">
    <property type="entry name" value="Phosphorylase Kinase, domain 1"/>
    <property type="match status" value="1"/>
</dbReference>
<dbReference type="Proteomes" id="UP001190926">
    <property type="component" value="Unassembled WGS sequence"/>
</dbReference>
<proteinExistence type="predicted"/>
<dbReference type="Pfam" id="PF07714">
    <property type="entry name" value="PK_Tyr_Ser-Thr"/>
    <property type="match status" value="1"/>
</dbReference>
<dbReference type="InterPro" id="IPR001245">
    <property type="entry name" value="Ser-Thr/Tyr_kinase_cat_dom"/>
</dbReference>
<comment type="caution">
    <text evidence="2">The sequence shown here is derived from an EMBL/GenBank/DDBJ whole genome shotgun (WGS) entry which is preliminary data.</text>
</comment>
<sequence>MSRNYDNWERLVAAVVKREQIRKLCHQDSISSSIFSDDELSDVPFCLGGFRLKRTFERGPQLGEGYFGTTHFTRLLQDVRVSDQKCFAKGSEAAIKLLKTVKVTEDEFKQRMIVFGNCRHENVGQPQAYFYSQKTKLIVYDYYTQGRRDHGSWVDWESRVRIAVGAARGIAHIHTQLGGTMAHGNIKSSNIFLNSQHYGCVSDFGLAGIMEGSQHKILQYIRKHDELKKPSESPSQMSDVYSFGLFLLELVTCESPAHEKANNYIVSRITDYFEPNNDRSHRLLVDEIEMADAMRERFPFVDFDLDGFYVHRDLHKMLHVAKRCLAKTPTCRSTMSDVVLMLENIYTPKLATNSGSQFIFM</sequence>
<feature type="domain" description="Protein kinase" evidence="1">
    <location>
        <begin position="56"/>
        <end position="347"/>
    </location>
</feature>